<name>A0ABD0YE99_9HEMI</name>
<feature type="non-terminal residue" evidence="7">
    <location>
        <position position="1"/>
    </location>
</feature>
<accession>A0ABD0YE99</accession>
<keyword evidence="3" id="KW-0808">Transferase</keyword>
<dbReference type="EMBL" id="JBFDAA010000008">
    <property type="protein sequence ID" value="KAL1129646.1"/>
    <property type="molecule type" value="Genomic_DNA"/>
</dbReference>
<dbReference type="Pfam" id="PF00632">
    <property type="entry name" value="HECT"/>
    <property type="match status" value="1"/>
</dbReference>
<dbReference type="Gene3D" id="3.90.1750.10">
    <property type="entry name" value="Hect, E3 ligase catalytic domains"/>
    <property type="match status" value="1"/>
</dbReference>
<dbReference type="SUPFAM" id="SSF56204">
    <property type="entry name" value="Hect, E3 ligase catalytic domain"/>
    <property type="match status" value="1"/>
</dbReference>
<dbReference type="SMART" id="SM00119">
    <property type="entry name" value="HECTc"/>
    <property type="match status" value="1"/>
</dbReference>
<evidence type="ECO:0000256" key="1">
    <source>
        <dbReference type="ARBA" id="ARBA00000885"/>
    </source>
</evidence>
<reference evidence="7 8" key="1">
    <citation type="submission" date="2024-07" db="EMBL/GenBank/DDBJ databases">
        <title>Chromosome-level genome assembly of the water stick insect Ranatra chinensis (Heteroptera: Nepidae).</title>
        <authorList>
            <person name="Liu X."/>
        </authorList>
    </citation>
    <scope>NUCLEOTIDE SEQUENCE [LARGE SCALE GENOMIC DNA]</scope>
    <source>
        <strain evidence="7">Cailab_2021Rc</strain>
        <tissue evidence="7">Muscle</tissue>
    </source>
</reference>
<feature type="domain" description="HECT" evidence="6">
    <location>
        <begin position="71"/>
        <end position="405"/>
    </location>
</feature>
<comment type="catalytic activity">
    <reaction evidence="1">
        <text>S-ubiquitinyl-[E2 ubiquitin-conjugating enzyme]-L-cysteine + [acceptor protein]-L-lysine = [E2 ubiquitin-conjugating enzyme]-L-cysteine + N(6)-ubiquitinyl-[acceptor protein]-L-lysine.</text>
        <dbReference type="EC" id="2.3.2.26"/>
    </reaction>
</comment>
<dbReference type="EC" id="2.3.2.26" evidence="2"/>
<dbReference type="Gene3D" id="3.30.2410.10">
    <property type="entry name" value="Hect, E3 ligase catalytic domain"/>
    <property type="match status" value="1"/>
</dbReference>
<evidence type="ECO:0000256" key="2">
    <source>
        <dbReference type="ARBA" id="ARBA00012485"/>
    </source>
</evidence>
<keyword evidence="4 5" id="KW-0833">Ubl conjugation pathway</keyword>
<dbReference type="PANTHER" id="PTHR45700">
    <property type="entry name" value="UBIQUITIN-PROTEIN LIGASE E3C"/>
    <property type="match status" value="1"/>
</dbReference>
<gene>
    <name evidence="7" type="ORF">AAG570_012591</name>
</gene>
<sequence>RLLVVLKEIPFTISFYERLSVIHGIINKEKLLYQNPATYFVQFASVYVNIRRDYLYEDAFEKLSFDVVPELKLPIRIHFTSSIGVEEPGVDGGGIFREFLTDLLRTAFDPSRGFFLLTNDNQLYPNPNVHILHPDYYRHYHFIGRMLGKAVFENLLIELPFADFFIAKLTGSYSELNLHNLASLDPEIYKNLLYLRKYNGDFNALGLDFTLVVDEYGSHKTVELKPKGSEIPVAACNKMEYIHLVADYKLNKQIDAQCVAFEEGLNTMLKQEWLAMFSSKELQIILSGFEVPIDLSDLQEFAVYTGGFTLEHPNIQAFWRVVNTFNDEQIRDLLKFVTSLTRAPLLGFKDLDPPFCIQYVEGGDSRLPTASTCMNLLKLPVFTNDTVMREKLLFVINSGAGFDLS</sequence>
<evidence type="ECO:0000256" key="3">
    <source>
        <dbReference type="ARBA" id="ARBA00022679"/>
    </source>
</evidence>
<evidence type="ECO:0000313" key="8">
    <source>
        <dbReference type="Proteomes" id="UP001558652"/>
    </source>
</evidence>
<dbReference type="AlphaFoldDB" id="A0ABD0YE99"/>
<protein>
    <recommendedName>
        <fullName evidence="2">HECT-type E3 ubiquitin transferase</fullName>
        <ecNumber evidence="2">2.3.2.26</ecNumber>
    </recommendedName>
</protein>
<evidence type="ECO:0000259" key="6">
    <source>
        <dbReference type="PROSITE" id="PS50237"/>
    </source>
</evidence>
<organism evidence="7 8">
    <name type="scientific">Ranatra chinensis</name>
    <dbReference type="NCBI Taxonomy" id="642074"/>
    <lineage>
        <taxon>Eukaryota</taxon>
        <taxon>Metazoa</taxon>
        <taxon>Ecdysozoa</taxon>
        <taxon>Arthropoda</taxon>
        <taxon>Hexapoda</taxon>
        <taxon>Insecta</taxon>
        <taxon>Pterygota</taxon>
        <taxon>Neoptera</taxon>
        <taxon>Paraneoptera</taxon>
        <taxon>Hemiptera</taxon>
        <taxon>Heteroptera</taxon>
        <taxon>Panheteroptera</taxon>
        <taxon>Nepomorpha</taxon>
        <taxon>Nepidae</taxon>
        <taxon>Ranatrinae</taxon>
        <taxon>Ranatra</taxon>
    </lineage>
</organism>
<proteinExistence type="predicted"/>
<comment type="caution">
    <text evidence="7">The sequence shown here is derived from an EMBL/GenBank/DDBJ whole genome shotgun (WGS) entry which is preliminary data.</text>
</comment>
<dbReference type="GO" id="GO:0061630">
    <property type="term" value="F:ubiquitin protein ligase activity"/>
    <property type="evidence" value="ECO:0007669"/>
    <property type="project" value="UniProtKB-EC"/>
</dbReference>
<evidence type="ECO:0000256" key="4">
    <source>
        <dbReference type="ARBA" id="ARBA00022786"/>
    </source>
</evidence>
<keyword evidence="8" id="KW-1185">Reference proteome</keyword>
<dbReference type="InterPro" id="IPR044611">
    <property type="entry name" value="E3A/B/C-like"/>
</dbReference>
<dbReference type="FunFam" id="3.30.2160.10:FF:000002">
    <property type="entry name" value="Putative Ubiquitin-protein ligase E3C"/>
    <property type="match status" value="1"/>
</dbReference>
<dbReference type="Gene3D" id="3.30.2160.10">
    <property type="entry name" value="Hect, E3 ligase catalytic domain"/>
    <property type="match status" value="1"/>
</dbReference>
<dbReference type="InterPro" id="IPR000569">
    <property type="entry name" value="HECT_dom"/>
</dbReference>
<dbReference type="PANTHER" id="PTHR45700:SF2">
    <property type="entry name" value="UBIQUITIN-PROTEIN LIGASE E3C"/>
    <property type="match status" value="1"/>
</dbReference>
<dbReference type="Proteomes" id="UP001558652">
    <property type="component" value="Unassembled WGS sequence"/>
</dbReference>
<dbReference type="CDD" id="cd00078">
    <property type="entry name" value="HECTc"/>
    <property type="match status" value="1"/>
</dbReference>
<dbReference type="GO" id="GO:0009966">
    <property type="term" value="P:regulation of signal transduction"/>
    <property type="evidence" value="ECO:0007669"/>
    <property type="project" value="UniProtKB-ARBA"/>
</dbReference>
<evidence type="ECO:0000256" key="5">
    <source>
        <dbReference type="PROSITE-ProRule" id="PRU00104"/>
    </source>
</evidence>
<evidence type="ECO:0000313" key="7">
    <source>
        <dbReference type="EMBL" id="KAL1129646.1"/>
    </source>
</evidence>
<dbReference type="PROSITE" id="PS50237">
    <property type="entry name" value="HECT"/>
    <property type="match status" value="1"/>
</dbReference>
<dbReference type="InterPro" id="IPR035983">
    <property type="entry name" value="Hect_E3_ubiquitin_ligase"/>
</dbReference>
<feature type="active site" description="Glycyl thioester intermediate" evidence="5">
    <location>
        <position position="373"/>
    </location>
</feature>
<dbReference type="FunFam" id="3.30.2410.10:FF:000011">
    <property type="entry name" value="Putative Ubiquitin-protein ligase E3C"/>
    <property type="match status" value="1"/>
</dbReference>